<feature type="compositionally biased region" description="Basic and acidic residues" evidence="1">
    <location>
        <begin position="65"/>
        <end position="78"/>
    </location>
</feature>
<dbReference type="Proteomes" id="UP000019335">
    <property type="component" value="Unassembled WGS sequence"/>
</dbReference>
<reference evidence="2 3" key="1">
    <citation type="journal article" date="2014" name="Mol. Plant">
        <title>Chromosome Scale Genome Assembly and Transcriptome Profiling of Nannochloropsis gaditana in Nitrogen Depletion.</title>
        <authorList>
            <person name="Corteggiani Carpinelli E."/>
            <person name="Telatin A."/>
            <person name="Vitulo N."/>
            <person name="Forcato C."/>
            <person name="D'Angelo M."/>
            <person name="Schiavon R."/>
            <person name="Vezzi A."/>
            <person name="Giacometti G.M."/>
            <person name="Morosinotto T."/>
            <person name="Valle G."/>
        </authorList>
    </citation>
    <scope>NUCLEOTIDE SEQUENCE [LARGE SCALE GENOMIC DNA]</scope>
    <source>
        <strain evidence="2 3">B-31</strain>
    </source>
</reference>
<proteinExistence type="predicted"/>
<name>W7T9P9_9STRA</name>
<evidence type="ECO:0000256" key="1">
    <source>
        <dbReference type="SAM" id="MobiDB-lite"/>
    </source>
</evidence>
<dbReference type="OrthoDB" id="10405048at2759"/>
<keyword evidence="3" id="KW-1185">Reference proteome</keyword>
<feature type="region of interest" description="Disordered" evidence="1">
    <location>
        <begin position="62"/>
        <end position="113"/>
    </location>
</feature>
<accession>W7T9P9</accession>
<comment type="caution">
    <text evidence="2">The sequence shown here is derived from an EMBL/GenBank/DDBJ whole genome shotgun (WGS) entry which is preliminary data.</text>
</comment>
<organism evidence="2 3">
    <name type="scientific">Nannochloropsis gaditana</name>
    <dbReference type="NCBI Taxonomy" id="72520"/>
    <lineage>
        <taxon>Eukaryota</taxon>
        <taxon>Sar</taxon>
        <taxon>Stramenopiles</taxon>
        <taxon>Ochrophyta</taxon>
        <taxon>Eustigmatophyceae</taxon>
        <taxon>Eustigmatales</taxon>
        <taxon>Monodopsidaceae</taxon>
        <taxon>Nannochloropsis</taxon>
    </lineage>
</organism>
<dbReference type="AlphaFoldDB" id="W7T9P9"/>
<dbReference type="EMBL" id="AZIL01003261">
    <property type="protein sequence ID" value="EWM20233.1"/>
    <property type="molecule type" value="Genomic_DNA"/>
</dbReference>
<protein>
    <submittedName>
        <fullName evidence="2">Uncharacterized protein</fullName>
    </submittedName>
</protein>
<gene>
    <name evidence="2" type="ORF">Naga_100533g8</name>
</gene>
<evidence type="ECO:0000313" key="2">
    <source>
        <dbReference type="EMBL" id="EWM20233.1"/>
    </source>
</evidence>
<sequence>MGTETLLQAITELKGEMERKFSSLYSTGNRKNTIKAMEKQIPIAPDKSHEMLQAIAELKGAVESNSKKMEEIKNRPSRNEGPQSSKGEHTRPYRYNHRPPAEGPRHFPQRNVE</sequence>
<evidence type="ECO:0000313" key="3">
    <source>
        <dbReference type="Proteomes" id="UP000019335"/>
    </source>
</evidence>